<gene>
    <name evidence="2" type="primary">ARP10</name>
</gene>
<dbReference type="CDD" id="cd10207">
    <property type="entry name" value="ASKHA_NBD_Arp10"/>
    <property type="match status" value="1"/>
</dbReference>
<dbReference type="CTD" id="32969"/>
<dbReference type="EMBL" id="GAKP01013043">
    <property type="protein sequence ID" value="JAC45909.1"/>
    <property type="molecule type" value="Transcribed_RNA"/>
</dbReference>
<dbReference type="InterPro" id="IPR043129">
    <property type="entry name" value="ATPase_NBD"/>
</dbReference>
<evidence type="ECO:0000256" key="1">
    <source>
        <dbReference type="RuleBase" id="RU000487"/>
    </source>
</evidence>
<dbReference type="GeneID" id="105231973"/>
<protein>
    <submittedName>
        <fullName evidence="2">Actin-related protein 10</fullName>
    </submittedName>
</protein>
<reference evidence="2" key="1">
    <citation type="journal article" date="2014" name="BMC Genomics">
        <title>Characterizing the developmental transcriptome of the oriental fruit fly, Bactrocera dorsalis (Diptera: Tephritidae) through comparative genomic analysis with Drosophila melanogaster utilizing modENCODE datasets.</title>
        <authorList>
            <person name="Geib S.M."/>
            <person name="Calla B."/>
            <person name="Hall B."/>
            <person name="Hou S."/>
            <person name="Manoukis N.C."/>
        </authorList>
    </citation>
    <scope>NUCLEOTIDE SEQUENCE</scope>
    <source>
        <strain evidence="2">Punador</strain>
    </source>
</reference>
<dbReference type="EMBL" id="GAKP01013041">
    <property type="protein sequence ID" value="JAC45911.1"/>
    <property type="molecule type" value="Transcribed_RNA"/>
</dbReference>
<dbReference type="KEGG" id="bdr:105231973"/>
<proteinExistence type="inferred from homology"/>
<dbReference type="SMART" id="SM00268">
    <property type="entry name" value="ACTIN"/>
    <property type="match status" value="1"/>
</dbReference>
<dbReference type="OrthoDB" id="337660at2759"/>
<dbReference type="PANTHER" id="PTHR11937">
    <property type="entry name" value="ACTIN"/>
    <property type="match status" value="1"/>
</dbReference>
<organism evidence="2">
    <name type="scientific">Bactrocera dorsalis</name>
    <name type="common">Oriental fruit fly</name>
    <name type="synonym">Dacus dorsalis</name>
    <dbReference type="NCBI Taxonomy" id="27457"/>
    <lineage>
        <taxon>Eukaryota</taxon>
        <taxon>Metazoa</taxon>
        <taxon>Ecdysozoa</taxon>
        <taxon>Arthropoda</taxon>
        <taxon>Hexapoda</taxon>
        <taxon>Insecta</taxon>
        <taxon>Pterygota</taxon>
        <taxon>Neoptera</taxon>
        <taxon>Endopterygota</taxon>
        <taxon>Diptera</taxon>
        <taxon>Brachycera</taxon>
        <taxon>Muscomorpha</taxon>
        <taxon>Tephritoidea</taxon>
        <taxon>Tephritidae</taxon>
        <taxon>Bactrocera</taxon>
        <taxon>Bactrocera</taxon>
    </lineage>
</organism>
<dbReference type="SUPFAM" id="SSF53067">
    <property type="entry name" value="Actin-like ATPase domain"/>
    <property type="match status" value="2"/>
</dbReference>
<sequence length="374" mass="42214">MPLYETVMQEKPPVVLDIGTAYTKLGFAAEAYPRKIIPSEVILSSDGKTKALLDYDSNTELYDQFVDFLQMIFFKHLLVIPKERKIVIVENVLGQTIIRETLARVLFRHFEVSSIMFVPLHMAALATLAVPTGIVIDMGYTETTVMPVYSRVQILQAFQDQAYGGRAIHAEIKRQLLEAGVNGKHLTESILEDIKVRTCFVTNFERAKAYRKGQPPAAPPDLEYLINGEEIIVIPGTLRETVFEIMFEENNDRDSLPHLVLRAILSCPVDVRRALIESIFVVGGSAIIMGLLSRLRAEMQYLAEKDEEYKQKLCGDIKFKFHKTIGRENFTAWLGGSLCGGTDLIQTHSLTKEAYVKTDRVPDWINLSDKRAMA</sequence>
<dbReference type="Pfam" id="PF00022">
    <property type="entry name" value="Actin"/>
    <property type="match status" value="1"/>
</dbReference>
<name>A0A034VRH6_BACDO</name>
<dbReference type="AlphaFoldDB" id="A0A034VRH6"/>
<dbReference type="Gene3D" id="3.90.640.10">
    <property type="entry name" value="Actin, Chain A, domain 4"/>
    <property type="match status" value="1"/>
</dbReference>
<comment type="similarity">
    <text evidence="1">Belongs to the actin family.</text>
</comment>
<dbReference type="RefSeq" id="XP_011211807.2">
    <property type="nucleotide sequence ID" value="XM_011213505.4"/>
</dbReference>
<dbReference type="Gene3D" id="3.30.420.40">
    <property type="match status" value="2"/>
</dbReference>
<evidence type="ECO:0000313" key="2">
    <source>
        <dbReference type="EMBL" id="JAC45911.1"/>
    </source>
</evidence>
<dbReference type="InterPro" id="IPR004000">
    <property type="entry name" value="Actin"/>
</dbReference>
<accession>A0A034VRH6</accession>